<dbReference type="InterPro" id="IPR000700">
    <property type="entry name" value="PAS-assoc_C"/>
</dbReference>
<dbReference type="InterPro" id="IPR000014">
    <property type="entry name" value="PAS"/>
</dbReference>
<dbReference type="SUPFAM" id="SSF55785">
    <property type="entry name" value="PYP-like sensor domain (PAS domain)"/>
    <property type="match status" value="2"/>
</dbReference>
<keyword evidence="3" id="KW-0902">Two-component regulatory system</keyword>
<proteinExistence type="predicted"/>
<dbReference type="PROSITE" id="PS50109">
    <property type="entry name" value="HIS_KIN"/>
    <property type="match status" value="1"/>
</dbReference>
<dbReference type="InterPro" id="IPR005467">
    <property type="entry name" value="His_kinase_dom"/>
</dbReference>
<keyword evidence="9" id="KW-1185">Reference proteome</keyword>
<dbReference type="Pfam" id="PF02518">
    <property type="entry name" value="HATPase_c"/>
    <property type="match status" value="1"/>
</dbReference>
<keyword evidence="2" id="KW-0418">Kinase</keyword>
<dbReference type="Pfam" id="PF00989">
    <property type="entry name" value="PAS"/>
    <property type="match status" value="1"/>
</dbReference>
<dbReference type="SMART" id="SM00086">
    <property type="entry name" value="PAC"/>
    <property type="match status" value="2"/>
</dbReference>
<dbReference type="GO" id="GO:0000155">
    <property type="term" value="F:phosphorelay sensor kinase activity"/>
    <property type="evidence" value="ECO:0007669"/>
    <property type="project" value="InterPro"/>
</dbReference>
<dbReference type="NCBIfam" id="TIGR00229">
    <property type="entry name" value="sensory_box"/>
    <property type="match status" value="2"/>
</dbReference>
<feature type="domain" description="PAC" evidence="7">
    <location>
        <begin position="244"/>
        <end position="296"/>
    </location>
</feature>
<dbReference type="CDD" id="cd16917">
    <property type="entry name" value="HATPase_UhpB-NarQ-NarX-like"/>
    <property type="match status" value="1"/>
</dbReference>
<dbReference type="GO" id="GO:0046983">
    <property type="term" value="F:protein dimerization activity"/>
    <property type="evidence" value="ECO:0007669"/>
    <property type="project" value="InterPro"/>
</dbReference>
<dbReference type="GO" id="GO:0016020">
    <property type="term" value="C:membrane"/>
    <property type="evidence" value="ECO:0007669"/>
    <property type="project" value="InterPro"/>
</dbReference>
<feature type="domain" description="PAS" evidence="6">
    <location>
        <begin position="42"/>
        <end position="96"/>
    </location>
</feature>
<feature type="coiled-coil region" evidence="4">
    <location>
        <begin position="8"/>
        <end position="42"/>
    </location>
</feature>
<dbReference type="InterPro" id="IPR035965">
    <property type="entry name" value="PAS-like_dom_sf"/>
</dbReference>
<dbReference type="CDD" id="cd00130">
    <property type="entry name" value="PAS"/>
    <property type="match status" value="2"/>
</dbReference>
<dbReference type="InterPro" id="IPR036890">
    <property type="entry name" value="HATPase_C_sf"/>
</dbReference>
<dbReference type="SMART" id="SM00387">
    <property type="entry name" value="HATPase_c"/>
    <property type="match status" value="1"/>
</dbReference>
<dbReference type="InterPro" id="IPR001610">
    <property type="entry name" value="PAC"/>
</dbReference>
<feature type="domain" description="PAS" evidence="6">
    <location>
        <begin position="169"/>
        <end position="240"/>
    </location>
</feature>
<evidence type="ECO:0000256" key="1">
    <source>
        <dbReference type="ARBA" id="ARBA00022679"/>
    </source>
</evidence>
<reference evidence="8 9" key="1">
    <citation type="submission" date="2016-10" db="EMBL/GenBank/DDBJ databases">
        <authorList>
            <person name="de Groot N.N."/>
        </authorList>
    </citation>
    <scope>NUCLEOTIDE SEQUENCE [LARGE SCALE GENOMIC DNA]</scope>
    <source>
        <strain evidence="8 9">DSM 7343</strain>
    </source>
</reference>
<dbReference type="RefSeq" id="WP_092347554.1">
    <property type="nucleotide sequence ID" value="NZ_FNQN01000005.1"/>
</dbReference>
<organism evidence="8 9">
    <name type="scientific">Desulfuromusa kysingii</name>
    <dbReference type="NCBI Taxonomy" id="37625"/>
    <lineage>
        <taxon>Bacteria</taxon>
        <taxon>Pseudomonadati</taxon>
        <taxon>Thermodesulfobacteriota</taxon>
        <taxon>Desulfuromonadia</taxon>
        <taxon>Desulfuromonadales</taxon>
        <taxon>Geopsychrobacteraceae</taxon>
        <taxon>Desulfuromusa</taxon>
    </lineage>
</organism>
<evidence type="ECO:0000256" key="2">
    <source>
        <dbReference type="ARBA" id="ARBA00022777"/>
    </source>
</evidence>
<evidence type="ECO:0000256" key="3">
    <source>
        <dbReference type="ARBA" id="ARBA00023012"/>
    </source>
</evidence>
<sequence>MQSSVEIKRDGRLSYAEQEERIAQLEEQLRHEKQCRIHAEDKAVVLENVFQALPTAIFYKDLQGIYLNCNKAFAEIKGIFQHNIIGKTVFDVASQERAEGCSEVDEALRARGGGSLTYELTINPEHGRQRDVIFSKAIFLGADGEPAGVVGLMSDITEVNRRKHQLVKLKTKYQSLLETIPHGIIELDTEGIITYSNNAFKQMVGREDAPPEGLNLKDLLKPVEDESCSGECLTNFLHNKLSTASCKAKVSSHTGRIFDVQLDWSYKYNENRDVIGFILIATDMTERNQAEEKLKRYQVQLRSLSSQLSLVEARGRRKIATELHDNLGQNLVLAKFKIKSLKSMNSSPQLTSELNSVEQSIEAAISFARSLTAEVSPLILYSLDFESSVEWLADNILAPCQIKFRIKTDDALEELSEDTQVLLFEAVRELFVNIVKHAQAKNVHIYLKNIPEGLQVQVEDDGRGFVYDPESELEDYSGFGLFSIRERIKYLQGKIRILTSLGQGTCVQFQVPKESSKMEGTV</sequence>
<dbReference type="PROSITE" id="PS50112">
    <property type="entry name" value="PAS"/>
    <property type="match status" value="2"/>
</dbReference>
<dbReference type="Gene3D" id="1.20.5.1930">
    <property type="match status" value="1"/>
</dbReference>
<dbReference type="InterPro" id="IPR013767">
    <property type="entry name" value="PAS_fold"/>
</dbReference>
<dbReference type="Pfam" id="PF08448">
    <property type="entry name" value="PAS_4"/>
    <property type="match status" value="1"/>
</dbReference>
<dbReference type="PANTHER" id="PTHR24421:SF58">
    <property type="entry name" value="SIGNAL TRANSDUCTION HISTIDINE-PROTEIN KINASE_PHOSPHATASE UHPB"/>
    <property type="match status" value="1"/>
</dbReference>
<keyword evidence="1" id="KW-0808">Transferase</keyword>
<dbReference type="Pfam" id="PF07730">
    <property type="entry name" value="HisKA_3"/>
    <property type="match status" value="1"/>
</dbReference>
<dbReference type="STRING" id="37625.SAMN05660420_01983"/>
<dbReference type="Gene3D" id="3.30.450.20">
    <property type="entry name" value="PAS domain"/>
    <property type="match status" value="2"/>
</dbReference>
<dbReference type="PANTHER" id="PTHR24421">
    <property type="entry name" value="NITRATE/NITRITE SENSOR PROTEIN NARX-RELATED"/>
    <property type="match status" value="1"/>
</dbReference>
<dbReference type="OrthoDB" id="6231at2"/>
<evidence type="ECO:0000313" key="8">
    <source>
        <dbReference type="EMBL" id="SEA39467.1"/>
    </source>
</evidence>
<evidence type="ECO:0000259" key="5">
    <source>
        <dbReference type="PROSITE" id="PS50109"/>
    </source>
</evidence>
<accession>A0A1H4AUI9</accession>
<keyword evidence="4" id="KW-0175">Coiled coil</keyword>
<dbReference type="PROSITE" id="PS50113">
    <property type="entry name" value="PAC"/>
    <property type="match status" value="2"/>
</dbReference>
<dbReference type="Proteomes" id="UP000199409">
    <property type="component" value="Unassembled WGS sequence"/>
</dbReference>
<evidence type="ECO:0000313" key="9">
    <source>
        <dbReference type="Proteomes" id="UP000199409"/>
    </source>
</evidence>
<dbReference type="InterPro" id="IPR013656">
    <property type="entry name" value="PAS_4"/>
</dbReference>
<evidence type="ECO:0000259" key="7">
    <source>
        <dbReference type="PROSITE" id="PS50113"/>
    </source>
</evidence>
<dbReference type="EMBL" id="FNQN01000005">
    <property type="protein sequence ID" value="SEA39467.1"/>
    <property type="molecule type" value="Genomic_DNA"/>
</dbReference>
<feature type="domain" description="PAC" evidence="7">
    <location>
        <begin position="116"/>
        <end position="168"/>
    </location>
</feature>
<dbReference type="SMART" id="SM00091">
    <property type="entry name" value="PAS"/>
    <property type="match status" value="2"/>
</dbReference>
<feature type="domain" description="Histidine kinase" evidence="5">
    <location>
        <begin position="318"/>
        <end position="515"/>
    </location>
</feature>
<dbReference type="GO" id="GO:0006355">
    <property type="term" value="P:regulation of DNA-templated transcription"/>
    <property type="evidence" value="ECO:0007669"/>
    <property type="project" value="InterPro"/>
</dbReference>
<name>A0A1H4AUI9_9BACT</name>
<evidence type="ECO:0000256" key="4">
    <source>
        <dbReference type="SAM" id="Coils"/>
    </source>
</evidence>
<gene>
    <name evidence="8" type="ORF">SAMN05660420_01983</name>
</gene>
<dbReference type="AlphaFoldDB" id="A0A1H4AUI9"/>
<dbReference type="InterPro" id="IPR050482">
    <property type="entry name" value="Sensor_HK_TwoCompSys"/>
</dbReference>
<dbReference type="Gene3D" id="3.30.565.10">
    <property type="entry name" value="Histidine kinase-like ATPase, C-terminal domain"/>
    <property type="match status" value="1"/>
</dbReference>
<protein>
    <submittedName>
        <fullName evidence="8">PAS domain S-box-containing protein</fullName>
    </submittedName>
</protein>
<dbReference type="SUPFAM" id="SSF55874">
    <property type="entry name" value="ATPase domain of HSP90 chaperone/DNA topoisomerase II/histidine kinase"/>
    <property type="match status" value="1"/>
</dbReference>
<dbReference type="InterPro" id="IPR003594">
    <property type="entry name" value="HATPase_dom"/>
</dbReference>
<feature type="coiled-coil region" evidence="4">
    <location>
        <begin position="280"/>
        <end position="314"/>
    </location>
</feature>
<evidence type="ECO:0000259" key="6">
    <source>
        <dbReference type="PROSITE" id="PS50112"/>
    </source>
</evidence>
<dbReference type="InterPro" id="IPR011712">
    <property type="entry name" value="Sig_transdc_His_kin_sub3_dim/P"/>
</dbReference>